<dbReference type="EMBL" id="BAABIQ010000005">
    <property type="protein sequence ID" value="GAA4784576.1"/>
    <property type="molecule type" value="Genomic_DNA"/>
</dbReference>
<proteinExistence type="inferred from homology"/>
<evidence type="ECO:0000256" key="1">
    <source>
        <dbReference type="ARBA" id="ARBA00000971"/>
    </source>
</evidence>
<dbReference type="PROSITE" id="PS51257">
    <property type="entry name" value="PROKAR_LIPOPROTEIN"/>
    <property type="match status" value="1"/>
</dbReference>
<organism evidence="7 8">
    <name type="scientific">Olivibacter ginsenosidimutans</name>
    <dbReference type="NCBI Taxonomy" id="1176537"/>
    <lineage>
        <taxon>Bacteria</taxon>
        <taxon>Pseudomonadati</taxon>
        <taxon>Bacteroidota</taxon>
        <taxon>Sphingobacteriia</taxon>
        <taxon>Sphingobacteriales</taxon>
        <taxon>Sphingobacteriaceae</taxon>
        <taxon>Olivibacter</taxon>
    </lineage>
</organism>
<gene>
    <name evidence="7" type="ORF">GCM10023231_10370</name>
</gene>
<dbReference type="Pfam" id="PF00254">
    <property type="entry name" value="FKBP_C"/>
    <property type="match status" value="1"/>
</dbReference>
<feature type="chain" id="PRO_5047477304" description="Peptidyl-prolyl cis-trans isomerase" evidence="5">
    <location>
        <begin position="18"/>
        <end position="201"/>
    </location>
</feature>
<protein>
    <recommendedName>
        <fullName evidence="4">Peptidyl-prolyl cis-trans isomerase</fullName>
        <ecNumber evidence="4">5.2.1.8</ecNumber>
    </recommendedName>
</protein>
<evidence type="ECO:0000256" key="2">
    <source>
        <dbReference type="ARBA" id="ARBA00023110"/>
    </source>
</evidence>
<keyword evidence="3 4" id="KW-0413">Isomerase</keyword>
<feature type="signal peptide" evidence="5">
    <location>
        <begin position="1"/>
        <end position="17"/>
    </location>
</feature>
<feature type="domain" description="PPIase FKBP-type" evidence="6">
    <location>
        <begin position="91"/>
        <end position="192"/>
    </location>
</feature>
<sequence length="201" mass="22474">MRKLYLLFLTLVVGLMAASCDKEEVDVYDRQSVLEREAPLLSAYVTRQALSDDSIRLNQETGIWYALLDSGKTAVDYLDTLSMPGEVRLKNMQVKVKYTGRLLDSTLFEQNTDADSIPYVSLLPSETGPGQVQAWQLAFYPKAVGGLFEGGLKKGAKIRVITPSVFGYQNQSHGLVKENSPLDYEMEILDIKEVKEPTKTE</sequence>
<accession>A0ABP9AQN1</accession>
<dbReference type="InterPro" id="IPR046357">
    <property type="entry name" value="PPIase_dom_sf"/>
</dbReference>
<keyword evidence="2 3" id="KW-0697">Rotamase</keyword>
<evidence type="ECO:0000256" key="5">
    <source>
        <dbReference type="SAM" id="SignalP"/>
    </source>
</evidence>
<comment type="catalytic activity">
    <reaction evidence="1 3 4">
        <text>[protein]-peptidylproline (omega=180) = [protein]-peptidylproline (omega=0)</text>
        <dbReference type="Rhea" id="RHEA:16237"/>
        <dbReference type="Rhea" id="RHEA-COMP:10747"/>
        <dbReference type="Rhea" id="RHEA-COMP:10748"/>
        <dbReference type="ChEBI" id="CHEBI:83833"/>
        <dbReference type="ChEBI" id="CHEBI:83834"/>
        <dbReference type="EC" id="5.2.1.8"/>
    </reaction>
</comment>
<evidence type="ECO:0000259" key="6">
    <source>
        <dbReference type="PROSITE" id="PS50059"/>
    </source>
</evidence>
<dbReference type="Gene3D" id="3.10.50.40">
    <property type="match status" value="1"/>
</dbReference>
<evidence type="ECO:0000313" key="7">
    <source>
        <dbReference type="EMBL" id="GAA4784576.1"/>
    </source>
</evidence>
<dbReference type="SUPFAM" id="SSF54534">
    <property type="entry name" value="FKBP-like"/>
    <property type="match status" value="1"/>
</dbReference>
<dbReference type="EC" id="5.2.1.8" evidence="4"/>
<reference evidence="8" key="1">
    <citation type="journal article" date="2019" name="Int. J. Syst. Evol. Microbiol.">
        <title>The Global Catalogue of Microorganisms (GCM) 10K type strain sequencing project: providing services to taxonomists for standard genome sequencing and annotation.</title>
        <authorList>
            <consortium name="The Broad Institute Genomics Platform"/>
            <consortium name="The Broad Institute Genome Sequencing Center for Infectious Disease"/>
            <person name="Wu L."/>
            <person name="Ma J."/>
        </authorList>
    </citation>
    <scope>NUCLEOTIDE SEQUENCE [LARGE SCALE GENOMIC DNA]</scope>
    <source>
        <strain evidence="8">JCM 18200</strain>
    </source>
</reference>
<name>A0ABP9AQN1_9SPHI</name>
<keyword evidence="8" id="KW-1185">Reference proteome</keyword>
<dbReference type="Proteomes" id="UP001501411">
    <property type="component" value="Unassembled WGS sequence"/>
</dbReference>
<dbReference type="PROSITE" id="PS50059">
    <property type="entry name" value="FKBP_PPIASE"/>
    <property type="match status" value="1"/>
</dbReference>
<comment type="caution">
    <text evidence="7">The sequence shown here is derived from an EMBL/GenBank/DDBJ whole genome shotgun (WGS) entry which is preliminary data.</text>
</comment>
<evidence type="ECO:0000256" key="3">
    <source>
        <dbReference type="PROSITE-ProRule" id="PRU00277"/>
    </source>
</evidence>
<evidence type="ECO:0000256" key="4">
    <source>
        <dbReference type="RuleBase" id="RU003915"/>
    </source>
</evidence>
<keyword evidence="5" id="KW-0732">Signal</keyword>
<evidence type="ECO:0000313" key="8">
    <source>
        <dbReference type="Proteomes" id="UP001501411"/>
    </source>
</evidence>
<dbReference type="RefSeq" id="WP_345230660.1">
    <property type="nucleotide sequence ID" value="NZ_BAABIQ010000005.1"/>
</dbReference>
<dbReference type="InterPro" id="IPR001179">
    <property type="entry name" value="PPIase_FKBP_dom"/>
</dbReference>
<comment type="similarity">
    <text evidence="4">Belongs to the FKBP-type PPIase family.</text>
</comment>